<dbReference type="AlphaFoldDB" id="A0A077ZNW6"/>
<dbReference type="Proteomes" id="UP000039865">
    <property type="component" value="Unassembled WGS sequence"/>
</dbReference>
<protein>
    <submittedName>
        <fullName evidence="1">Uncharacterized protein</fullName>
    </submittedName>
</protein>
<sequence length="125" mass="14360">MGQVRWEDRLFDLSGNELHFEDFTQVKFNNEDIGDEFYIVLNYETIKNSKKFIEIIDKDNEKGVSIEENFCESDDQQHICTYNELASYSAQRANDVGLVKTGAKVLPQELVGNNFYSGKVLCCSN</sequence>
<organism evidence="1 2">
    <name type="scientific">Stylonychia lemnae</name>
    <name type="common">Ciliate</name>
    <dbReference type="NCBI Taxonomy" id="5949"/>
    <lineage>
        <taxon>Eukaryota</taxon>
        <taxon>Sar</taxon>
        <taxon>Alveolata</taxon>
        <taxon>Ciliophora</taxon>
        <taxon>Intramacronucleata</taxon>
        <taxon>Spirotrichea</taxon>
        <taxon>Stichotrichia</taxon>
        <taxon>Sporadotrichida</taxon>
        <taxon>Oxytrichidae</taxon>
        <taxon>Stylonychinae</taxon>
        <taxon>Stylonychia</taxon>
    </lineage>
</organism>
<gene>
    <name evidence="1" type="primary">Contig6225.g6660</name>
    <name evidence="1" type="ORF">STYLEM_604</name>
</gene>
<name>A0A077ZNW6_STYLE</name>
<dbReference type="EMBL" id="CCKQ01000575">
    <property type="protein sequence ID" value="CDW71657.1"/>
    <property type="molecule type" value="Genomic_DNA"/>
</dbReference>
<keyword evidence="2" id="KW-1185">Reference proteome</keyword>
<reference evidence="1 2" key="1">
    <citation type="submission" date="2014-06" db="EMBL/GenBank/DDBJ databases">
        <authorList>
            <person name="Swart Estienne"/>
        </authorList>
    </citation>
    <scope>NUCLEOTIDE SEQUENCE [LARGE SCALE GENOMIC DNA]</scope>
    <source>
        <strain evidence="1 2">130c</strain>
    </source>
</reference>
<evidence type="ECO:0000313" key="1">
    <source>
        <dbReference type="EMBL" id="CDW71657.1"/>
    </source>
</evidence>
<dbReference type="InParanoid" id="A0A077ZNW6"/>
<proteinExistence type="predicted"/>
<accession>A0A077ZNW6</accession>
<evidence type="ECO:0000313" key="2">
    <source>
        <dbReference type="Proteomes" id="UP000039865"/>
    </source>
</evidence>